<organism evidence="3 4">
    <name type="scientific">Croceibacterium salegens</name>
    <dbReference type="NCBI Taxonomy" id="1737568"/>
    <lineage>
        <taxon>Bacteria</taxon>
        <taxon>Pseudomonadati</taxon>
        <taxon>Pseudomonadota</taxon>
        <taxon>Alphaproteobacteria</taxon>
        <taxon>Sphingomonadales</taxon>
        <taxon>Erythrobacteraceae</taxon>
        <taxon>Croceibacterium</taxon>
    </lineage>
</organism>
<dbReference type="Proteomes" id="UP000433652">
    <property type="component" value="Unassembled WGS sequence"/>
</dbReference>
<dbReference type="Pfam" id="PF07589">
    <property type="entry name" value="PEP-CTERM"/>
    <property type="match status" value="1"/>
</dbReference>
<dbReference type="NCBIfam" id="TIGR02595">
    <property type="entry name" value="PEP_CTERM"/>
    <property type="match status" value="1"/>
</dbReference>
<comment type="caution">
    <text evidence="3">The sequence shown here is derived from an EMBL/GenBank/DDBJ whole genome shotgun (WGS) entry which is preliminary data.</text>
</comment>
<evidence type="ECO:0000256" key="1">
    <source>
        <dbReference type="SAM" id="SignalP"/>
    </source>
</evidence>
<evidence type="ECO:0000313" key="3">
    <source>
        <dbReference type="EMBL" id="MXO60365.1"/>
    </source>
</evidence>
<dbReference type="RefSeq" id="WP_159796093.1">
    <property type="nucleotide sequence ID" value="NZ_WTYM01000049.1"/>
</dbReference>
<dbReference type="InterPro" id="IPR013424">
    <property type="entry name" value="Ice-binding_C"/>
</dbReference>
<sequence length="198" mass="20403">MKTLKAKLFGAALLGACATFGVSAPANAALTVVSPCDPSLTTPDAIACAGYYSGNLLNGSPTDIANQQAAIATLPGGFTFDGNWSALDPAFKITSLSNVNQLNFGKMLFGPTIIGAHFGNVYGPAGNVSVFWLFDLGKTGASYVSLDHTQGFSNAVLYTTGPGAVPEPSTWALLLVGFGAVGGLMRMRRKQISNVSYA</sequence>
<feature type="domain" description="Ice-binding protein C-terminal" evidence="2">
    <location>
        <begin position="164"/>
        <end position="189"/>
    </location>
</feature>
<gene>
    <name evidence="3" type="ORF">GRI89_12530</name>
</gene>
<keyword evidence="4" id="KW-1185">Reference proteome</keyword>
<feature type="signal peptide" evidence="1">
    <location>
        <begin position="1"/>
        <end position="28"/>
    </location>
</feature>
<proteinExistence type="predicted"/>
<keyword evidence="1" id="KW-0732">Signal</keyword>
<dbReference type="NCBIfam" id="NF035944">
    <property type="entry name" value="PEPxxWA-CTERM"/>
    <property type="match status" value="1"/>
</dbReference>
<dbReference type="AlphaFoldDB" id="A0A6I4SWG5"/>
<feature type="chain" id="PRO_5026247237" evidence="1">
    <location>
        <begin position="29"/>
        <end position="198"/>
    </location>
</feature>
<evidence type="ECO:0000259" key="2">
    <source>
        <dbReference type="Pfam" id="PF07589"/>
    </source>
</evidence>
<accession>A0A6I4SWG5</accession>
<protein>
    <submittedName>
        <fullName evidence="3">PEPxxWA-CTERM sorting domain-containing protein</fullName>
    </submittedName>
</protein>
<reference evidence="3 4" key="1">
    <citation type="submission" date="2019-12" db="EMBL/GenBank/DDBJ databases">
        <title>Genomic-based taxomic classification of the family Erythrobacteraceae.</title>
        <authorList>
            <person name="Xu L."/>
        </authorList>
    </citation>
    <scope>NUCLEOTIDE SEQUENCE [LARGE SCALE GENOMIC DNA]</scope>
    <source>
        <strain evidence="3 4">MCCC 1K01500</strain>
    </source>
</reference>
<dbReference type="OrthoDB" id="9152028at2"/>
<evidence type="ECO:0000313" key="4">
    <source>
        <dbReference type="Proteomes" id="UP000433652"/>
    </source>
</evidence>
<name>A0A6I4SWG5_9SPHN</name>
<dbReference type="EMBL" id="WTYM01000049">
    <property type="protein sequence ID" value="MXO60365.1"/>
    <property type="molecule type" value="Genomic_DNA"/>
</dbReference>